<evidence type="ECO:0000313" key="2">
    <source>
        <dbReference type="Proteomes" id="UP001383192"/>
    </source>
</evidence>
<dbReference type="EMBL" id="JAYKXP010000065">
    <property type="protein sequence ID" value="KAK7032387.1"/>
    <property type="molecule type" value="Genomic_DNA"/>
</dbReference>
<protein>
    <submittedName>
        <fullName evidence="1">Uncharacterized protein</fullName>
    </submittedName>
</protein>
<accession>A0AAW0C2L0</accession>
<organism evidence="1 2">
    <name type="scientific">Paramarasmius palmivorus</name>
    <dbReference type="NCBI Taxonomy" id="297713"/>
    <lineage>
        <taxon>Eukaryota</taxon>
        <taxon>Fungi</taxon>
        <taxon>Dikarya</taxon>
        <taxon>Basidiomycota</taxon>
        <taxon>Agaricomycotina</taxon>
        <taxon>Agaricomycetes</taxon>
        <taxon>Agaricomycetidae</taxon>
        <taxon>Agaricales</taxon>
        <taxon>Marasmiineae</taxon>
        <taxon>Marasmiaceae</taxon>
        <taxon>Paramarasmius</taxon>
    </lineage>
</organism>
<dbReference type="AlphaFoldDB" id="A0AAW0C2L0"/>
<keyword evidence="2" id="KW-1185">Reference proteome</keyword>
<sequence length="268" mass="29597">MSADEADPFVSDQSPESSTAACLTLLTFLRSEWCLYARPFLSRAVYFSVLRSSSDISKLAERYEEIIAKKDDAIRRLTVLVADVEARSPRQGFHDSSQILLEKLFTKIPPERHGLISVFRAEDWEASLDGLTQLMFSILVLSSGMKITRLETLKTQDGITVDYKASCVVTGGYTGSLWTFPFDLIFTIDGFSSTSPENEDPASINRTVLYEPSLAVQLSRDATLKLGSFAKPASFPLASLPNFYHHLRQSVTSAFDVTGTGVADDIQA</sequence>
<evidence type="ECO:0000313" key="1">
    <source>
        <dbReference type="EMBL" id="KAK7032387.1"/>
    </source>
</evidence>
<reference evidence="1 2" key="1">
    <citation type="submission" date="2024-01" db="EMBL/GenBank/DDBJ databases">
        <title>A draft genome for a cacao thread blight-causing isolate of Paramarasmius palmivorus.</title>
        <authorList>
            <person name="Baruah I.K."/>
            <person name="Bukari Y."/>
            <person name="Amoako-Attah I."/>
            <person name="Meinhardt L.W."/>
            <person name="Bailey B.A."/>
            <person name="Cohen S.P."/>
        </authorList>
    </citation>
    <scope>NUCLEOTIDE SEQUENCE [LARGE SCALE GENOMIC DNA]</scope>
    <source>
        <strain evidence="1 2">GH-12</strain>
    </source>
</reference>
<proteinExistence type="predicted"/>
<dbReference type="Proteomes" id="UP001383192">
    <property type="component" value="Unassembled WGS sequence"/>
</dbReference>
<comment type="caution">
    <text evidence="1">The sequence shown here is derived from an EMBL/GenBank/DDBJ whole genome shotgun (WGS) entry which is preliminary data.</text>
</comment>
<name>A0AAW0C2L0_9AGAR</name>
<gene>
    <name evidence="1" type="ORF">VNI00_013135</name>
</gene>